<reference evidence="2" key="1">
    <citation type="submission" date="2023-03" db="EMBL/GenBank/DDBJ databases">
        <title>Mesosutterella sp. nov. isolated from porcine feces.</title>
        <authorList>
            <person name="Yu S."/>
        </authorList>
    </citation>
    <scope>NUCLEOTIDE SEQUENCE</scope>
    <source>
        <strain evidence="2">AGMB02718</strain>
    </source>
</reference>
<gene>
    <name evidence="2" type="ORF">MUN46_008755</name>
</gene>
<proteinExistence type="predicted"/>
<dbReference type="RefSeq" id="WP_243376316.1">
    <property type="nucleotide sequence ID" value="NZ_JAKZJU020000001.1"/>
</dbReference>
<dbReference type="Pfam" id="PF08241">
    <property type="entry name" value="Methyltransf_11"/>
    <property type="match status" value="1"/>
</dbReference>
<protein>
    <submittedName>
        <fullName evidence="2">Class I SAM-dependent methyltransferase</fullName>
        <ecNumber evidence="2">2.1.1.-</ecNumber>
    </submittedName>
</protein>
<dbReference type="EC" id="2.1.1.-" evidence="2"/>
<dbReference type="InterPro" id="IPR013216">
    <property type="entry name" value="Methyltransf_11"/>
</dbReference>
<feature type="domain" description="Methyltransferase type 11" evidence="1">
    <location>
        <begin position="58"/>
        <end position="152"/>
    </location>
</feature>
<evidence type="ECO:0000313" key="3">
    <source>
        <dbReference type="Proteomes" id="UP001165481"/>
    </source>
</evidence>
<comment type="caution">
    <text evidence="2">The sequence shown here is derived from an EMBL/GenBank/DDBJ whole genome shotgun (WGS) entry which is preliminary data.</text>
</comment>
<dbReference type="Gene3D" id="3.40.50.150">
    <property type="entry name" value="Vaccinia Virus protein VP39"/>
    <property type="match status" value="1"/>
</dbReference>
<keyword evidence="2" id="KW-0489">Methyltransferase</keyword>
<name>A0ABT7INR3_9BURK</name>
<dbReference type="CDD" id="cd02440">
    <property type="entry name" value="AdoMet_MTases"/>
    <property type="match status" value="1"/>
</dbReference>
<dbReference type="SUPFAM" id="SSF53335">
    <property type="entry name" value="S-adenosyl-L-methionine-dependent methyltransferases"/>
    <property type="match status" value="1"/>
</dbReference>
<dbReference type="PANTHER" id="PTHR43591">
    <property type="entry name" value="METHYLTRANSFERASE"/>
    <property type="match status" value="1"/>
</dbReference>
<keyword evidence="3" id="KW-1185">Reference proteome</keyword>
<dbReference type="InterPro" id="IPR029063">
    <property type="entry name" value="SAM-dependent_MTases_sf"/>
</dbReference>
<accession>A0ABT7INR3</accession>
<dbReference type="Proteomes" id="UP001165481">
    <property type="component" value="Unassembled WGS sequence"/>
</dbReference>
<evidence type="ECO:0000313" key="2">
    <source>
        <dbReference type="EMBL" id="MDL2060020.1"/>
    </source>
</evidence>
<keyword evidence="2" id="KW-0808">Transferase</keyword>
<dbReference type="EMBL" id="JAKZJU020000001">
    <property type="protein sequence ID" value="MDL2060020.1"/>
    <property type="molecule type" value="Genomic_DNA"/>
</dbReference>
<dbReference type="GO" id="GO:0008168">
    <property type="term" value="F:methyltransferase activity"/>
    <property type="evidence" value="ECO:0007669"/>
    <property type="project" value="UniProtKB-KW"/>
</dbReference>
<dbReference type="GO" id="GO:0032259">
    <property type="term" value="P:methylation"/>
    <property type="evidence" value="ECO:0007669"/>
    <property type="project" value="UniProtKB-KW"/>
</dbReference>
<organism evidence="2 3">
    <name type="scientific">Mesosutterella faecium</name>
    <dbReference type="NCBI Taxonomy" id="2925194"/>
    <lineage>
        <taxon>Bacteria</taxon>
        <taxon>Pseudomonadati</taxon>
        <taxon>Pseudomonadota</taxon>
        <taxon>Betaproteobacteria</taxon>
        <taxon>Burkholderiales</taxon>
        <taxon>Sutterellaceae</taxon>
        <taxon>Mesosutterella</taxon>
    </lineage>
</organism>
<evidence type="ECO:0000259" key="1">
    <source>
        <dbReference type="Pfam" id="PF08241"/>
    </source>
</evidence>
<sequence length="252" mass="28199">MKNPEGPQSGLMRRIDAYWSGRAREFSSTRMKEYGGRLRGLYEEVILPLVPSGAKFALDLGTGAGFFALLLAQKGLRVTGVDYSEAMLEQARCNARARGLSIEFRQMDAQALDFPDESFDFVFSRNVTWTLPRPELAYEGVARVLKRGGVFVNIDANYGRTFRVADQAGEPPVHPGQTAAQLRERNDIAERLPVTDRDRPDWDISVLKKAGLRLRALDRDLSLRLSDPDQMVIVTGAKGHVSRLFLIAMEKI</sequence>